<reference evidence="2" key="1">
    <citation type="submission" date="2023-07" db="EMBL/GenBank/DDBJ databases">
        <title>Functional and genomic diversity of the sorghum phyllosphere microbiome.</title>
        <authorList>
            <person name="Shade A."/>
        </authorList>
    </citation>
    <scope>NUCLEOTIDE SEQUENCE</scope>
    <source>
        <strain evidence="2">SORGH_AS_0908</strain>
    </source>
</reference>
<dbReference type="Pfam" id="PF17773">
    <property type="entry name" value="UPF0176_N"/>
    <property type="match status" value="1"/>
</dbReference>
<dbReference type="InterPro" id="IPR020936">
    <property type="entry name" value="TrhO"/>
</dbReference>
<gene>
    <name evidence="2" type="ORF">QE383_000680</name>
</gene>
<dbReference type="AlphaFoldDB" id="A0AAW8G911"/>
<dbReference type="SUPFAM" id="SSF52821">
    <property type="entry name" value="Rhodanese/Cell cycle control phosphatase"/>
    <property type="match status" value="1"/>
</dbReference>
<dbReference type="Pfam" id="PF00581">
    <property type="entry name" value="Rhodanese"/>
    <property type="match status" value="1"/>
</dbReference>
<feature type="domain" description="Rhodanese" evidence="1">
    <location>
        <begin position="131"/>
        <end position="225"/>
    </location>
</feature>
<protein>
    <submittedName>
        <fullName evidence="2">UPF0176 protein</fullName>
    </submittedName>
</protein>
<dbReference type="PANTHER" id="PTHR43268:SF3">
    <property type="entry name" value="RHODANESE-LIKE DOMAIN-CONTAINING PROTEIN 7-RELATED"/>
    <property type="match status" value="1"/>
</dbReference>
<evidence type="ECO:0000313" key="2">
    <source>
        <dbReference type="EMBL" id="MDQ1118372.1"/>
    </source>
</evidence>
<dbReference type="PROSITE" id="PS50206">
    <property type="entry name" value="RHODANESE_3"/>
    <property type="match status" value="1"/>
</dbReference>
<proteinExistence type="predicted"/>
<name>A0AAW8G911_9GAMM</name>
<organism evidence="2 3">
    <name type="scientific">Pseudoxanthomonas winnipegensis</name>
    <dbReference type="NCBI Taxonomy" id="2480810"/>
    <lineage>
        <taxon>Bacteria</taxon>
        <taxon>Pseudomonadati</taxon>
        <taxon>Pseudomonadota</taxon>
        <taxon>Gammaproteobacteria</taxon>
        <taxon>Lysobacterales</taxon>
        <taxon>Lysobacteraceae</taxon>
        <taxon>Pseudoxanthomonas</taxon>
    </lineage>
</organism>
<dbReference type="SMART" id="SM00450">
    <property type="entry name" value="RHOD"/>
    <property type="match status" value="1"/>
</dbReference>
<dbReference type="InterPro" id="IPR040503">
    <property type="entry name" value="TRHO_N"/>
</dbReference>
<dbReference type="Gene3D" id="3.40.250.10">
    <property type="entry name" value="Rhodanese-like domain"/>
    <property type="match status" value="1"/>
</dbReference>
<sequence>MAGMILNIAAYHFVAIDDPQALADALLARAQAADLRGTLLVAPEGLNVFLAGQAPAVRDFVQALRAEPGLAHIVIKESWSQAVPFARLKAKVKPEIITFRHPGSEPLGRDRAPAVTPQTLARWLDQGHDDAGKPVRLLDTRNEEEVGHGTFAGALTLPITDFTQLPEALAPHRAALADATVVSFCTGGVRCEKAALWMHDTGMTNVLQLEGGILGYFEQVGGRHYDGACFVFDDRLALTPDLRPVAAG</sequence>
<evidence type="ECO:0000259" key="1">
    <source>
        <dbReference type="PROSITE" id="PS50206"/>
    </source>
</evidence>
<dbReference type="Proteomes" id="UP001234354">
    <property type="component" value="Unassembled WGS sequence"/>
</dbReference>
<dbReference type="EMBL" id="JAUTBB010000001">
    <property type="protein sequence ID" value="MDQ1118372.1"/>
    <property type="molecule type" value="Genomic_DNA"/>
</dbReference>
<evidence type="ECO:0000313" key="3">
    <source>
        <dbReference type="Proteomes" id="UP001234354"/>
    </source>
</evidence>
<comment type="caution">
    <text evidence="2">The sequence shown here is derived from an EMBL/GenBank/DDBJ whole genome shotgun (WGS) entry which is preliminary data.</text>
</comment>
<dbReference type="PANTHER" id="PTHR43268">
    <property type="entry name" value="THIOSULFATE SULFURTRANSFERASE/RHODANESE-LIKE DOMAIN-CONTAINING PROTEIN 2"/>
    <property type="match status" value="1"/>
</dbReference>
<dbReference type="NCBIfam" id="NF003703">
    <property type="entry name" value="PRK05320.1"/>
    <property type="match status" value="1"/>
</dbReference>
<accession>A0AAW8G911</accession>
<dbReference type="Gene3D" id="3.30.70.100">
    <property type="match status" value="1"/>
</dbReference>
<dbReference type="InterPro" id="IPR036873">
    <property type="entry name" value="Rhodanese-like_dom_sf"/>
</dbReference>
<dbReference type="InterPro" id="IPR001763">
    <property type="entry name" value="Rhodanese-like_dom"/>
</dbReference>